<proteinExistence type="inferred from homology"/>
<dbReference type="EMBL" id="KQ965737">
    <property type="protein sequence ID" value="KXS19739.1"/>
    <property type="molecule type" value="Genomic_DNA"/>
</dbReference>
<evidence type="ECO:0000256" key="9">
    <source>
        <dbReference type="ARBA" id="ARBA00023306"/>
    </source>
</evidence>
<name>A0A139ASQ8_GONPJ</name>
<dbReference type="InterPro" id="IPR007673">
    <property type="entry name" value="Condensin_cplx_su1"/>
</dbReference>
<organism evidence="14 15">
    <name type="scientific">Gonapodya prolifera (strain JEL478)</name>
    <name type="common">Monoblepharis prolifera</name>
    <dbReference type="NCBI Taxonomy" id="1344416"/>
    <lineage>
        <taxon>Eukaryota</taxon>
        <taxon>Fungi</taxon>
        <taxon>Fungi incertae sedis</taxon>
        <taxon>Chytridiomycota</taxon>
        <taxon>Chytridiomycota incertae sedis</taxon>
        <taxon>Monoblepharidomycetes</taxon>
        <taxon>Monoblepharidales</taxon>
        <taxon>Gonapodyaceae</taxon>
        <taxon>Gonapodya</taxon>
    </lineage>
</organism>
<evidence type="ECO:0000259" key="12">
    <source>
        <dbReference type="Pfam" id="PF12717"/>
    </source>
</evidence>
<feature type="domain" description="Condensin complex subunit 1 N-terminal" evidence="13">
    <location>
        <begin position="71"/>
        <end position="241"/>
    </location>
</feature>
<dbReference type="SUPFAM" id="SSF48371">
    <property type="entry name" value="ARM repeat"/>
    <property type="match status" value="1"/>
</dbReference>
<dbReference type="InterPro" id="IPR032682">
    <property type="entry name" value="Cnd1_C"/>
</dbReference>
<evidence type="ECO:0000256" key="1">
    <source>
        <dbReference type="ARBA" id="ARBA00004123"/>
    </source>
</evidence>
<feature type="compositionally biased region" description="Polar residues" evidence="11">
    <location>
        <begin position="885"/>
        <end position="898"/>
    </location>
</feature>
<dbReference type="GO" id="GO:0051301">
    <property type="term" value="P:cell division"/>
    <property type="evidence" value="ECO:0007669"/>
    <property type="project" value="UniProtKB-KW"/>
</dbReference>
<keyword evidence="5 10" id="KW-0132">Cell division</keyword>
<feature type="compositionally biased region" description="Polar residues" evidence="11">
    <location>
        <begin position="860"/>
        <end position="869"/>
    </location>
</feature>
<evidence type="ECO:0000256" key="3">
    <source>
        <dbReference type="ARBA" id="ARBA00009606"/>
    </source>
</evidence>
<dbReference type="Pfam" id="PF12717">
    <property type="entry name" value="Cnd1"/>
    <property type="match status" value="1"/>
</dbReference>
<gene>
    <name evidence="14" type="ORF">M427DRAFT_152232</name>
</gene>
<evidence type="ECO:0000256" key="4">
    <source>
        <dbReference type="ARBA" id="ARBA00022454"/>
    </source>
</evidence>
<dbReference type="InterPro" id="IPR016024">
    <property type="entry name" value="ARM-type_fold"/>
</dbReference>
<dbReference type="GO" id="GO:0007076">
    <property type="term" value="P:mitotic chromosome condensation"/>
    <property type="evidence" value="ECO:0007669"/>
    <property type="project" value="InterPro"/>
</dbReference>
<feature type="region of interest" description="Disordered" evidence="11">
    <location>
        <begin position="130"/>
        <end position="152"/>
    </location>
</feature>
<evidence type="ECO:0000256" key="8">
    <source>
        <dbReference type="ARBA" id="ARBA00023242"/>
    </source>
</evidence>
<evidence type="ECO:0000313" key="14">
    <source>
        <dbReference type="EMBL" id="KXS19739.1"/>
    </source>
</evidence>
<comment type="similarity">
    <text evidence="3 10">Belongs to the CND1 (condensin subunit 1) family.</text>
</comment>
<feature type="compositionally biased region" description="Basic and acidic residues" evidence="11">
    <location>
        <begin position="520"/>
        <end position="536"/>
    </location>
</feature>
<keyword evidence="8" id="KW-0539">Nucleus</keyword>
<evidence type="ECO:0000256" key="6">
    <source>
        <dbReference type="ARBA" id="ARBA00022776"/>
    </source>
</evidence>
<dbReference type="InterPro" id="IPR024324">
    <property type="entry name" value="Condensin_cplx_su1_N"/>
</dbReference>
<dbReference type="PIRSF" id="PIRSF017127">
    <property type="entry name" value="Condensin_D2"/>
    <property type="match status" value="1"/>
</dbReference>
<evidence type="ECO:0000313" key="15">
    <source>
        <dbReference type="Proteomes" id="UP000070544"/>
    </source>
</evidence>
<comment type="function">
    <text evidence="10">Regulatory subunit of the condensin complex, a complex required for conversion of interphase chromatin into mitotic-like condense chromosomes. The condensin complex probably introduces positive supercoils into relaxed DNA in the presence of type I topoisomerases and converts nicked DNA into positive knotted forms in the presence of type II topoisomerases.</text>
</comment>
<feature type="domain" description="Condensin complex subunit 1 C-terminal" evidence="12">
    <location>
        <begin position="1043"/>
        <end position="1203"/>
    </location>
</feature>
<evidence type="ECO:0000256" key="2">
    <source>
        <dbReference type="ARBA" id="ARBA00004286"/>
    </source>
</evidence>
<dbReference type="OMA" id="DVIAKLW"/>
<dbReference type="GO" id="GO:0000779">
    <property type="term" value="C:condensed chromosome, centromeric region"/>
    <property type="evidence" value="ECO:0007669"/>
    <property type="project" value="TreeGrafter"/>
</dbReference>
<accession>A0A139ASQ8</accession>
<evidence type="ECO:0000256" key="5">
    <source>
        <dbReference type="ARBA" id="ARBA00022618"/>
    </source>
</evidence>
<dbReference type="GO" id="GO:0005634">
    <property type="term" value="C:nucleus"/>
    <property type="evidence" value="ECO:0007669"/>
    <property type="project" value="UniProtKB-SubCell"/>
</dbReference>
<feature type="region of interest" description="Disordered" evidence="11">
    <location>
        <begin position="1283"/>
        <end position="1374"/>
    </location>
</feature>
<dbReference type="PANTHER" id="PTHR14222:SF2">
    <property type="entry name" value="CONDENSIN COMPLEX SUBUNIT 1"/>
    <property type="match status" value="1"/>
</dbReference>
<keyword evidence="7 10" id="KW-0226">DNA condensation</keyword>
<keyword evidence="4" id="KW-0158">Chromosome</keyword>
<dbReference type="GO" id="GO:0000796">
    <property type="term" value="C:condensin complex"/>
    <property type="evidence" value="ECO:0007669"/>
    <property type="project" value="TreeGrafter"/>
</dbReference>
<feature type="compositionally biased region" description="Basic and acidic residues" evidence="11">
    <location>
        <begin position="1356"/>
        <end position="1368"/>
    </location>
</feature>
<dbReference type="Proteomes" id="UP000070544">
    <property type="component" value="Unassembled WGS sequence"/>
</dbReference>
<keyword evidence="6 10" id="KW-0498">Mitosis</keyword>
<dbReference type="GO" id="GO:0010032">
    <property type="term" value="P:meiotic chromosome condensation"/>
    <property type="evidence" value="ECO:0007669"/>
    <property type="project" value="TreeGrafter"/>
</dbReference>
<dbReference type="PANTHER" id="PTHR14222">
    <property type="entry name" value="CONDENSIN"/>
    <property type="match status" value="1"/>
</dbReference>
<reference evidence="14 15" key="1">
    <citation type="journal article" date="2015" name="Genome Biol. Evol.">
        <title>Phylogenomic analyses indicate that early fungi evolved digesting cell walls of algal ancestors of land plants.</title>
        <authorList>
            <person name="Chang Y."/>
            <person name="Wang S."/>
            <person name="Sekimoto S."/>
            <person name="Aerts A.L."/>
            <person name="Choi C."/>
            <person name="Clum A."/>
            <person name="LaButti K.M."/>
            <person name="Lindquist E.A."/>
            <person name="Yee Ngan C."/>
            <person name="Ohm R.A."/>
            <person name="Salamov A.A."/>
            <person name="Grigoriev I.V."/>
            <person name="Spatafora J.W."/>
            <person name="Berbee M.L."/>
        </authorList>
    </citation>
    <scope>NUCLEOTIDE SEQUENCE [LARGE SCALE GENOMIC DNA]</scope>
    <source>
        <strain evidence="14 15">JEL478</strain>
    </source>
</reference>
<sequence>MDLHEQLLWLDEGSLDIPDEFAPGSSPDEIEPRLNEIVDSIENDPMVVADTQIYDLLRSFLKYFETLSPEHRLKLATTIISALSSVTALLSTSLSSDSSEAFRSLKDPVAAASFLLHWLLRKAEKVARSEQSQSAATGGSTTGKGTKGAAKGKKKAATAVDDGWDWVNLRERALRASRALLVLDVERVFISTAERDSLVNLFTKPIYQCMEDKEALRQFPVETALDVLCVCVAKHGHGFGAKTTIFLNLTSYDHLSELMADFLHDLATKYGHTQLSDEVLTDVGHMDFNVNEGEGLSQRSTLPKSFATFLVRLATSNPKLVLRHMVALQNLLDAESYTIRSAFVEVIGALVEVIYGDSEDKKASDTRLEQFWEVLLERTLDSNAFVRAKVMQTIQKLAGLVSRTSGQSPRFGIPLNRRYQAVDATIGRLRDKSSIVRKNAIRTLAYLIESHPYAIPGIERRSLNMAKLSEQRSVVEEMLKGFMRNLEGDVPELKVMSAERRAKSEPVEENPNDVSPAAEEDSKSESAESGEPDDRSTQPPDDDEDIDAEIDMNIFDRHPVDTNDSAADILGRKIPMLKLTLRWLNDAQRLVRQLEHAATTLCQLLASKSKPEVIESMDVFVVMHHFEMECAADGIRRMVHLIWSKDNNSEEGGKTIRDHLLDTYGELYFTAQGATEKEKTQIIVNNLIRLTSDATLADLTSLEQLLSTMMSKGTIKLNEVVRQLWITFSRPDVSKEVRRGSLIIISMFAKAKPDIISEQMDLLLKVGLGRYGKEDLILAKYACIGLQQLVDDKRKDAVRYEMSHPMFSRIARLLQENIRKDSWFAFAEQAINTVFNLSEQPDKISSSIIKVLTANTFGERTLNPDNADTGQPVGGNESVLDENDSQPGSSSLRGSEGSPLSSCDSFDLAKLLFVVGHVGIKQIVYLEIVESELKKRKAVEPTRRVSRPGGDEIEQVVGSTDDEFTDAISHVREKELLYGGNSLLAKFAPVIKKICQYNKTFDNRTLQIHASLALCKFMCVSSEFCESNLQLLFTILEKCDDPVIRSNIIIALGDMTVSFNTLIDDNINYLYNRLNDSDPAVKKNTLMVLTHLIINGMIKVKGQISEMAKCLEDSDNRIADLARLFFTELASKDNAIYNNLPDIISNLSHPTNGIEEDKFKSVMKFLLEFIDKERQTENLVDKLCLRFRSAEGERQWRDISFCLTLLSFKSDKSVKKLIDHSSTYGDKLHEETVYKHFVEILAKAKKFQKATAKQLIEDFEGKLNELREACVANHDTVTNASKVPTNKINKARARKAVVPESTGAESTLETENKPVKAPKRAPGGRRKVVSKSWDDESDDDRPKRKGAKRTVLGEADFNHDDAEEEIVKPKRRNR</sequence>
<feature type="compositionally biased region" description="Basic residues" evidence="11">
    <location>
        <begin position="1316"/>
        <end position="1329"/>
    </location>
</feature>
<dbReference type="GO" id="GO:0042393">
    <property type="term" value="F:histone binding"/>
    <property type="evidence" value="ECO:0007669"/>
    <property type="project" value="TreeGrafter"/>
</dbReference>
<protein>
    <recommendedName>
        <fullName evidence="10">Condensin complex subunit 1</fullName>
    </recommendedName>
</protein>
<evidence type="ECO:0000256" key="7">
    <source>
        <dbReference type="ARBA" id="ARBA00023067"/>
    </source>
</evidence>
<keyword evidence="15" id="KW-1185">Reference proteome</keyword>
<evidence type="ECO:0000259" key="13">
    <source>
        <dbReference type="Pfam" id="PF12922"/>
    </source>
</evidence>
<dbReference type="OrthoDB" id="436262at2759"/>
<evidence type="ECO:0000256" key="11">
    <source>
        <dbReference type="SAM" id="MobiDB-lite"/>
    </source>
</evidence>
<dbReference type="Gene3D" id="1.25.10.10">
    <property type="entry name" value="Leucine-rich Repeat Variant"/>
    <property type="match status" value="2"/>
</dbReference>
<keyword evidence="9 10" id="KW-0131">Cell cycle</keyword>
<feature type="region of interest" description="Disordered" evidence="11">
    <location>
        <begin position="860"/>
        <end position="898"/>
    </location>
</feature>
<comment type="subcellular location">
    <subcellularLocation>
        <location evidence="2">Chromosome</location>
    </subcellularLocation>
    <subcellularLocation>
        <location evidence="1">Nucleus</location>
    </subcellularLocation>
</comment>
<dbReference type="InterPro" id="IPR011989">
    <property type="entry name" value="ARM-like"/>
</dbReference>
<dbReference type="InterPro" id="IPR026971">
    <property type="entry name" value="CND1/NCAPD3"/>
</dbReference>
<dbReference type="STRING" id="1344416.A0A139ASQ8"/>
<dbReference type="Pfam" id="PF12922">
    <property type="entry name" value="Cnd1_N"/>
    <property type="match status" value="1"/>
</dbReference>
<feature type="region of interest" description="Disordered" evidence="11">
    <location>
        <begin position="498"/>
        <end position="546"/>
    </location>
</feature>
<evidence type="ECO:0000256" key="10">
    <source>
        <dbReference type="PIRNR" id="PIRNR017127"/>
    </source>
</evidence>